<keyword evidence="2" id="KW-1185">Reference proteome</keyword>
<evidence type="ECO:0000313" key="1">
    <source>
        <dbReference type="EMBL" id="GGQ31460.1"/>
    </source>
</evidence>
<reference evidence="2" key="1">
    <citation type="journal article" date="2019" name="Int. J. Syst. Evol. Microbiol.">
        <title>The Global Catalogue of Microorganisms (GCM) 10K type strain sequencing project: providing services to taxonomists for standard genome sequencing and annotation.</title>
        <authorList>
            <consortium name="The Broad Institute Genomics Platform"/>
            <consortium name="The Broad Institute Genome Sequencing Center for Infectious Disease"/>
            <person name="Wu L."/>
            <person name="Ma J."/>
        </authorList>
    </citation>
    <scope>NUCLEOTIDE SEQUENCE [LARGE SCALE GENOMIC DNA]</scope>
    <source>
        <strain evidence="2">JCM 3115</strain>
    </source>
</reference>
<accession>A0ABQ2RGU9</accession>
<dbReference type="InterPro" id="IPR001646">
    <property type="entry name" value="5peptide_repeat"/>
</dbReference>
<proteinExistence type="predicted"/>
<dbReference type="Pfam" id="PF13576">
    <property type="entry name" value="Pentapeptide_3"/>
    <property type="match status" value="1"/>
</dbReference>
<dbReference type="Gene3D" id="2.160.20.80">
    <property type="entry name" value="E3 ubiquitin-protein ligase SopA"/>
    <property type="match status" value="1"/>
</dbReference>
<dbReference type="EMBL" id="BMQJ01000029">
    <property type="protein sequence ID" value="GGQ31460.1"/>
    <property type="molecule type" value="Genomic_DNA"/>
</dbReference>
<sequence>MQVARRRYRAARVGIPLPSEPVPQQKDGDREGELQVRLTAQSILTARLRDDRPADQRSTLPAAPTFWEGMGLNLSGATLIDFSMTNGHVTEAIFNKATFSGSAWLAEATFTENAWFNKATFESAWFTGATFHKTAQLGAAVVVDPAANHAWPDGWRLIAPNRMISVVV</sequence>
<gene>
    <name evidence="1" type="ORF">GCM10010140_72010</name>
</gene>
<evidence type="ECO:0008006" key="3">
    <source>
        <dbReference type="Google" id="ProtNLM"/>
    </source>
</evidence>
<dbReference type="Proteomes" id="UP000611554">
    <property type="component" value="Unassembled WGS sequence"/>
</dbReference>
<comment type="caution">
    <text evidence="1">The sequence shown here is derived from an EMBL/GenBank/DDBJ whole genome shotgun (WGS) entry which is preliminary data.</text>
</comment>
<organism evidence="1 2">
    <name type="scientific">Streptosporangium pseudovulgare</name>
    <dbReference type="NCBI Taxonomy" id="35765"/>
    <lineage>
        <taxon>Bacteria</taxon>
        <taxon>Bacillati</taxon>
        <taxon>Actinomycetota</taxon>
        <taxon>Actinomycetes</taxon>
        <taxon>Streptosporangiales</taxon>
        <taxon>Streptosporangiaceae</taxon>
        <taxon>Streptosporangium</taxon>
    </lineage>
</organism>
<protein>
    <recommendedName>
        <fullName evidence="3">Pentapeptide repeat-containing protein</fullName>
    </recommendedName>
</protein>
<evidence type="ECO:0000313" key="2">
    <source>
        <dbReference type="Proteomes" id="UP000611554"/>
    </source>
</evidence>
<dbReference type="SUPFAM" id="SSF141571">
    <property type="entry name" value="Pentapeptide repeat-like"/>
    <property type="match status" value="1"/>
</dbReference>
<name>A0ABQ2RGU9_9ACTN</name>